<reference evidence="3" key="1">
    <citation type="submission" date="2023-07" db="EMBL/GenBank/DDBJ databases">
        <title>A chromosome-level genome assembly of Lolium multiflorum.</title>
        <authorList>
            <person name="Chen Y."/>
            <person name="Copetti D."/>
            <person name="Kolliker R."/>
            <person name="Studer B."/>
        </authorList>
    </citation>
    <scope>NUCLEOTIDE SEQUENCE</scope>
    <source>
        <strain evidence="3">02402/16</strain>
        <tissue evidence="3">Leaf</tissue>
    </source>
</reference>
<dbReference type="Proteomes" id="UP001231189">
    <property type="component" value="Unassembled WGS sequence"/>
</dbReference>
<feature type="domain" description="DUF7597" evidence="2">
    <location>
        <begin position="357"/>
        <end position="478"/>
    </location>
</feature>
<accession>A0AAD8QZC3</accession>
<name>A0AAD8QZC3_LOLMU</name>
<sequence length="838" mass="92420">MNSKGTPIVGKYLQAGDTVDIGSEIEFSTFHVKVIRCVLSPKEDLIASDQDLLNMMVSDPRSADRCWKVTYSTHVDLARGRMKAYDGSLMLSVKDNWMLLKNAKGAMIGRGGLKSSDALSIGAKICFPNHVIRLGRPLLPQVIPVNSQDELSQVVSACTEVRVSTVIEEPPKADSQSSKDSTPFAESVHAALFRGLSFSHGINFAKDVKSKFNSEVHPSSHTAHFLMVVAFGRANFQMEEDLVSIALEAAIGGSCGYKPPNPPVTTFEKGECSTSSAMGNDLEKNLQPSVDSLEEGQKDFENMIDDMAFKVWKCGRCLSLKHESKDCSLSSPRETHTSTAAPPPPASSASAMAVFEVDPTPWLPWGHQIIDGGPTRLPRTYYNASQDPPPQHRSFCVAMVDPPPPPHAAAHWRHQVNEFLVGLLQRNVLTVQPSLFGVALFEMSSPNSASALVQHGQFQLHNRSLRFLHVDETQNHRAILGCRRGWLMFLGVNPDYRNDLDIANAVATFGQFHYWNSNDPVKDRVLVYATFTSPQLVPRDVVFGKYASVGGIKETWTAPVYVLTADFADALPADEDPMPPNGNPHALPGNLMPNMNFFLLTLNIQKWVGMQCKIHLNEVQGQQEELPVSMVLNISDGSDSSVNMFLDGVAPVQKNLQVFAMVEMFIGPSPPPEMLRHRWLAAVLPTATPVLQFSKLGSSPFIFLKHDAVMLGKDGCLSTYQGHDGENKECRRFTRSCLNKEGYRPRPVLDIQPKIKKKSRANLLLVRAAENDEEEQHNLHNEDTREEETDEATADIPVTPLPVLQFVGIALGIAPEKLTREQLEAEPVKGNPKQADNV</sequence>
<feature type="region of interest" description="Disordered" evidence="1">
    <location>
        <begin position="769"/>
        <end position="792"/>
    </location>
</feature>
<feature type="region of interest" description="Disordered" evidence="1">
    <location>
        <begin position="327"/>
        <end position="349"/>
    </location>
</feature>
<gene>
    <name evidence="3" type="ORF">QYE76_035095</name>
</gene>
<dbReference type="Pfam" id="PF24530">
    <property type="entry name" value="DUF7597"/>
    <property type="match status" value="1"/>
</dbReference>
<protein>
    <recommendedName>
        <fullName evidence="2">DUF7597 domain-containing protein</fullName>
    </recommendedName>
</protein>
<proteinExistence type="predicted"/>
<evidence type="ECO:0000313" key="3">
    <source>
        <dbReference type="EMBL" id="KAK1611422.1"/>
    </source>
</evidence>
<evidence type="ECO:0000259" key="2">
    <source>
        <dbReference type="Pfam" id="PF24530"/>
    </source>
</evidence>
<dbReference type="EMBL" id="JAUUTY010000007">
    <property type="protein sequence ID" value="KAK1611422.1"/>
    <property type="molecule type" value="Genomic_DNA"/>
</dbReference>
<dbReference type="AlphaFoldDB" id="A0AAD8QZC3"/>
<evidence type="ECO:0000256" key="1">
    <source>
        <dbReference type="SAM" id="MobiDB-lite"/>
    </source>
</evidence>
<dbReference type="PANTHER" id="PTHR33075:SF10">
    <property type="entry name" value="DUF4283 DOMAIN-CONTAINING PROTEIN"/>
    <property type="match status" value="1"/>
</dbReference>
<organism evidence="3 4">
    <name type="scientific">Lolium multiflorum</name>
    <name type="common">Italian ryegrass</name>
    <name type="synonym">Lolium perenne subsp. multiflorum</name>
    <dbReference type="NCBI Taxonomy" id="4521"/>
    <lineage>
        <taxon>Eukaryota</taxon>
        <taxon>Viridiplantae</taxon>
        <taxon>Streptophyta</taxon>
        <taxon>Embryophyta</taxon>
        <taxon>Tracheophyta</taxon>
        <taxon>Spermatophyta</taxon>
        <taxon>Magnoliopsida</taxon>
        <taxon>Liliopsida</taxon>
        <taxon>Poales</taxon>
        <taxon>Poaceae</taxon>
        <taxon>BOP clade</taxon>
        <taxon>Pooideae</taxon>
        <taxon>Poodae</taxon>
        <taxon>Poeae</taxon>
        <taxon>Poeae Chloroplast Group 2 (Poeae type)</taxon>
        <taxon>Loliodinae</taxon>
        <taxon>Loliinae</taxon>
        <taxon>Lolium</taxon>
    </lineage>
</organism>
<dbReference type="InterPro" id="IPR056018">
    <property type="entry name" value="DUF7597"/>
</dbReference>
<dbReference type="PANTHER" id="PTHR33075">
    <property type="entry name" value="OS02G0499800 PROTEIN"/>
    <property type="match status" value="1"/>
</dbReference>
<keyword evidence="4" id="KW-1185">Reference proteome</keyword>
<comment type="caution">
    <text evidence="3">The sequence shown here is derived from an EMBL/GenBank/DDBJ whole genome shotgun (WGS) entry which is preliminary data.</text>
</comment>
<evidence type="ECO:0000313" key="4">
    <source>
        <dbReference type="Proteomes" id="UP001231189"/>
    </source>
</evidence>